<evidence type="ECO:0000256" key="3">
    <source>
        <dbReference type="ARBA" id="ARBA00022525"/>
    </source>
</evidence>
<accession>A0ABS9H137</accession>
<proteinExistence type="inferred from homology"/>
<dbReference type="InterPro" id="IPR034084">
    <property type="entry name" value="Thermitase-like_dom"/>
</dbReference>
<dbReference type="PRINTS" id="PR00723">
    <property type="entry name" value="SUBTILISIN"/>
</dbReference>
<feature type="domain" description="Peptidase S8/S53" evidence="9">
    <location>
        <begin position="108"/>
        <end position="339"/>
    </location>
</feature>
<dbReference type="SUPFAM" id="SSF52743">
    <property type="entry name" value="Subtilisin-like"/>
    <property type="match status" value="1"/>
</dbReference>
<comment type="caution">
    <text evidence="11">The sequence shown here is derived from an EMBL/GenBank/DDBJ whole genome shotgun (WGS) entry which is preliminary data.</text>
</comment>
<dbReference type="EMBL" id="JAKIJS010000001">
    <property type="protein sequence ID" value="MCF6138654.1"/>
    <property type="molecule type" value="Genomic_DNA"/>
</dbReference>
<keyword evidence="4 7" id="KW-0645">Protease</keyword>
<evidence type="ECO:0000256" key="2">
    <source>
        <dbReference type="ARBA" id="ARBA00011073"/>
    </source>
</evidence>
<protein>
    <submittedName>
        <fullName evidence="11">S8 family serine peptidase</fullName>
    </submittedName>
</protein>
<dbReference type="PANTHER" id="PTHR43806:SF11">
    <property type="entry name" value="CEREVISIN-RELATED"/>
    <property type="match status" value="1"/>
</dbReference>
<dbReference type="Proteomes" id="UP001649381">
    <property type="component" value="Unassembled WGS sequence"/>
</dbReference>
<sequence>MSFLPNQIVVRFFPSVPSSRALQIIQLVGGTVIDQIPQIYVYVIQVDPSRMNTTLRILSNFPEVDYAEFNGLMNTQLTPNDPLFSQQWGLLKINSTRAWNVTRGSSLLKIAILDTGVNAGHPDLIDKVVLNVNFSTSSTSQDINGHGTHVAGIAAATTRNEIGVAGLAINPKILNIKVLDDSGSGSFSDVAKGIVNATDNGAKVINMSLGGPSFSSSVQSAVQYASSNGVIQVAAAGNDNADDLFYPAAYPEVISVAAVKRDDTKASFSNFGAAWVDVAAPGIDILSTLPTSTNMMGATNYGYLSGTSQAAPFVSGLAALMASLEPNANKVRNAIETTTVPITGVGTLYQNGRINTYAALLKIKDQ</sequence>
<evidence type="ECO:0000259" key="9">
    <source>
        <dbReference type="Pfam" id="PF00082"/>
    </source>
</evidence>
<keyword evidence="6 7" id="KW-0720">Serine protease</keyword>
<feature type="active site" description="Charge relay system" evidence="7">
    <location>
        <position position="308"/>
    </location>
</feature>
<dbReference type="RefSeq" id="WP_236336032.1">
    <property type="nucleotide sequence ID" value="NZ_JAKIJS010000001.1"/>
</dbReference>
<dbReference type="PROSITE" id="PS51892">
    <property type="entry name" value="SUBTILASE"/>
    <property type="match status" value="1"/>
</dbReference>
<feature type="domain" description="Fervidolysin-like N-terminal prodomain" evidence="10">
    <location>
        <begin position="3"/>
        <end position="70"/>
    </location>
</feature>
<dbReference type="PROSITE" id="PS00138">
    <property type="entry name" value="SUBTILASE_SER"/>
    <property type="match status" value="1"/>
</dbReference>
<dbReference type="InterPro" id="IPR036852">
    <property type="entry name" value="Peptidase_S8/S53_dom_sf"/>
</dbReference>
<comment type="subcellular location">
    <subcellularLocation>
        <location evidence="1">Secreted</location>
    </subcellularLocation>
</comment>
<dbReference type="Pfam" id="PF00082">
    <property type="entry name" value="Peptidase_S8"/>
    <property type="match status" value="1"/>
</dbReference>
<dbReference type="InterPro" id="IPR000209">
    <property type="entry name" value="Peptidase_S8/S53_dom"/>
</dbReference>
<dbReference type="CDD" id="cd07484">
    <property type="entry name" value="Peptidases_S8_Thermitase_like"/>
    <property type="match status" value="1"/>
</dbReference>
<evidence type="ECO:0000256" key="1">
    <source>
        <dbReference type="ARBA" id="ARBA00004613"/>
    </source>
</evidence>
<keyword evidence="3" id="KW-0964">Secreted</keyword>
<dbReference type="InterPro" id="IPR050131">
    <property type="entry name" value="Peptidase_S8_subtilisin-like"/>
</dbReference>
<evidence type="ECO:0000256" key="5">
    <source>
        <dbReference type="ARBA" id="ARBA00022801"/>
    </source>
</evidence>
<evidence type="ECO:0000256" key="8">
    <source>
        <dbReference type="RuleBase" id="RU003355"/>
    </source>
</evidence>
<evidence type="ECO:0000256" key="7">
    <source>
        <dbReference type="PROSITE-ProRule" id="PRU01240"/>
    </source>
</evidence>
<dbReference type="InterPro" id="IPR023827">
    <property type="entry name" value="Peptidase_S8_Asp-AS"/>
</dbReference>
<keyword evidence="5 7" id="KW-0378">Hydrolase</keyword>
<dbReference type="PROSITE" id="PS00137">
    <property type="entry name" value="SUBTILASE_HIS"/>
    <property type="match status" value="1"/>
</dbReference>
<evidence type="ECO:0000256" key="4">
    <source>
        <dbReference type="ARBA" id="ARBA00022670"/>
    </source>
</evidence>
<gene>
    <name evidence="11" type="ORF">L2716_13025</name>
</gene>
<feature type="active site" description="Charge relay system" evidence="7">
    <location>
        <position position="114"/>
    </location>
</feature>
<dbReference type="InterPro" id="IPR022398">
    <property type="entry name" value="Peptidase_S8_His-AS"/>
</dbReference>
<dbReference type="InterPro" id="IPR023828">
    <property type="entry name" value="Peptidase_S8_Ser-AS"/>
</dbReference>
<keyword evidence="12" id="KW-1185">Reference proteome</keyword>
<dbReference type="InterPro" id="IPR015500">
    <property type="entry name" value="Peptidase_S8_subtilisin-rel"/>
</dbReference>
<evidence type="ECO:0000256" key="6">
    <source>
        <dbReference type="ARBA" id="ARBA00022825"/>
    </source>
</evidence>
<reference evidence="11 12" key="1">
    <citation type="submission" date="2022-01" db="EMBL/GenBank/DDBJ databases">
        <title>Alkalihalobacillus sp. EGI L200015, a novel bacterium isolated from a salt lake sediment.</title>
        <authorList>
            <person name="Gao L."/>
            <person name="Fang B.-Z."/>
            <person name="Li W.-J."/>
        </authorList>
    </citation>
    <scope>NUCLEOTIDE SEQUENCE [LARGE SCALE GENOMIC DNA]</scope>
    <source>
        <strain evidence="11 12">KCTC 12718</strain>
    </source>
</reference>
<evidence type="ECO:0000313" key="12">
    <source>
        <dbReference type="Proteomes" id="UP001649381"/>
    </source>
</evidence>
<dbReference type="PANTHER" id="PTHR43806">
    <property type="entry name" value="PEPTIDASE S8"/>
    <property type="match status" value="1"/>
</dbReference>
<evidence type="ECO:0000259" key="10">
    <source>
        <dbReference type="Pfam" id="PF22148"/>
    </source>
</evidence>
<name>A0ABS9H137_9BACL</name>
<evidence type="ECO:0000313" key="11">
    <source>
        <dbReference type="EMBL" id="MCF6138654.1"/>
    </source>
</evidence>
<organism evidence="11 12">
    <name type="scientific">Pseudalkalibacillus berkeleyi</name>
    <dbReference type="NCBI Taxonomy" id="1069813"/>
    <lineage>
        <taxon>Bacteria</taxon>
        <taxon>Bacillati</taxon>
        <taxon>Bacillota</taxon>
        <taxon>Bacilli</taxon>
        <taxon>Bacillales</taxon>
        <taxon>Fictibacillaceae</taxon>
        <taxon>Pseudalkalibacillus</taxon>
    </lineage>
</organism>
<dbReference type="Pfam" id="PF22148">
    <property type="entry name" value="Fervidolysin_NPro-like"/>
    <property type="match status" value="1"/>
</dbReference>
<dbReference type="InterPro" id="IPR054399">
    <property type="entry name" value="Fervidolysin-like_N_prodom"/>
</dbReference>
<dbReference type="Gene3D" id="3.40.50.200">
    <property type="entry name" value="Peptidase S8/S53 domain"/>
    <property type="match status" value="1"/>
</dbReference>
<comment type="similarity">
    <text evidence="2 7 8">Belongs to the peptidase S8 family.</text>
</comment>
<dbReference type="PROSITE" id="PS00136">
    <property type="entry name" value="SUBTILASE_ASP"/>
    <property type="match status" value="1"/>
</dbReference>
<feature type="active site" description="Charge relay system" evidence="7">
    <location>
        <position position="146"/>
    </location>
</feature>